<evidence type="ECO:0000313" key="7">
    <source>
        <dbReference type="EMBL" id="CEQ38685.1"/>
    </source>
</evidence>
<evidence type="ECO:0000256" key="2">
    <source>
        <dbReference type="ARBA" id="ARBA00023125"/>
    </source>
</evidence>
<dbReference type="InterPro" id="IPR000232">
    <property type="entry name" value="HSF_DNA-bd"/>
</dbReference>
<organism evidence="7 8">
    <name type="scientific">Sporidiobolus salmonicolor</name>
    <name type="common">Yeast-like fungus</name>
    <name type="synonym">Sporobolomyces salmonicolor</name>
    <dbReference type="NCBI Taxonomy" id="5005"/>
    <lineage>
        <taxon>Eukaryota</taxon>
        <taxon>Fungi</taxon>
        <taxon>Dikarya</taxon>
        <taxon>Basidiomycota</taxon>
        <taxon>Pucciniomycotina</taxon>
        <taxon>Microbotryomycetes</taxon>
        <taxon>Sporidiobolales</taxon>
        <taxon>Sporidiobolaceae</taxon>
        <taxon>Sporobolomyces</taxon>
    </lineage>
</organism>
<dbReference type="GO" id="GO:0003700">
    <property type="term" value="F:DNA-binding transcription factor activity"/>
    <property type="evidence" value="ECO:0007669"/>
    <property type="project" value="InterPro"/>
</dbReference>
<dbReference type="SUPFAM" id="SSF46785">
    <property type="entry name" value="Winged helix' DNA-binding domain"/>
    <property type="match status" value="1"/>
</dbReference>
<dbReference type="PANTHER" id="PTHR10015:SF206">
    <property type="entry name" value="HSF-TYPE DNA-BINDING DOMAIN-CONTAINING PROTEIN"/>
    <property type="match status" value="1"/>
</dbReference>
<evidence type="ECO:0000256" key="5">
    <source>
        <dbReference type="SAM" id="MobiDB-lite"/>
    </source>
</evidence>
<dbReference type="Gene3D" id="1.10.10.10">
    <property type="entry name" value="Winged helix-like DNA-binding domain superfamily/Winged helix DNA-binding domain"/>
    <property type="match status" value="1"/>
</dbReference>
<dbReference type="Pfam" id="PF00447">
    <property type="entry name" value="HSF_DNA-bind"/>
    <property type="match status" value="1"/>
</dbReference>
<protein>
    <submittedName>
        <fullName evidence="7">SPOSA6832_00158-mRNA-1:cds</fullName>
    </submittedName>
</protein>
<keyword evidence="3" id="KW-0539">Nucleus</keyword>
<feature type="region of interest" description="Disordered" evidence="5">
    <location>
        <begin position="335"/>
        <end position="374"/>
    </location>
</feature>
<evidence type="ECO:0000259" key="6">
    <source>
        <dbReference type="SMART" id="SM00415"/>
    </source>
</evidence>
<dbReference type="EMBL" id="CENE01000001">
    <property type="protein sequence ID" value="CEQ38685.1"/>
    <property type="molecule type" value="Genomic_DNA"/>
</dbReference>
<reference evidence="8" key="1">
    <citation type="submission" date="2015-02" db="EMBL/GenBank/DDBJ databases">
        <authorList>
            <person name="Gon?alves P."/>
        </authorList>
    </citation>
    <scope>NUCLEOTIDE SEQUENCE [LARGE SCALE GENOMIC DNA]</scope>
</reference>
<feature type="region of interest" description="Disordered" evidence="5">
    <location>
        <begin position="1"/>
        <end position="33"/>
    </location>
</feature>
<comment type="subcellular location">
    <subcellularLocation>
        <location evidence="1">Nucleus</location>
    </subcellularLocation>
</comment>
<gene>
    <name evidence="7" type="primary">SPOSA6832_00158</name>
</gene>
<accession>A0A0D6EGK2</accession>
<name>A0A0D6EGK2_SPOSA</name>
<evidence type="ECO:0000256" key="3">
    <source>
        <dbReference type="ARBA" id="ARBA00023242"/>
    </source>
</evidence>
<sequence>MDENGRWLYDPSAPYASPPELDTAHFQTSPPTLTTSVTLSRNYPLVSDQSHPASSSFPLHSFSGIQPPYHQAALASAVESSRWTAAAGVCPPSPSAYSPAFPTLYQSPLSPTSALPPFDASGSPPALQHTLTRSPTTTVGQLLAAFPSAVNHLPSSGALAGRRGSGGGLDSKVSSRALPSMRGLIDSPIDLAPRVKPFIAKLYRLLSHPEEFQDVIAWADDSSFIVNANHRFISEILPNVYNHSQLSSFTRTYRGLHVPLLASTDTMTRRSQASSTHVYGFTRLSTSDLLSRLEVASASASDLSGWSHPQFQRNDTSTLYLLTPRPSRARLLKKAEKEEKMAQKEREAKSNVARRRSTSIGVGDSGTLGSNVAGLQTPTKFMIPSRPRTDSYDSNFSASSAFSISSLDDALGMVAGSGEPSDTNDAYGAPLNAPYLNAP</sequence>
<dbReference type="OrthoDB" id="60033at2759"/>
<dbReference type="SMART" id="SM00415">
    <property type="entry name" value="HSF"/>
    <property type="match status" value="1"/>
</dbReference>
<feature type="domain" description="HSF-type DNA-binding" evidence="6">
    <location>
        <begin position="194"/>
        <end position="325"/>
    </location>
</feature>
<evidence type="ECO:0000256" key="1">
    <source>
        <dbReference type="ARBA" id="ARBA00004123"/>
    </source>
</evidence>
<feature type="compositionally biased region" description="Basic and acidic residues" evidence="5">
    <location>
        <begin position="335"/>
        <end position="349"/>
    </location>
</feature>
<feature type="region of interest" description="Disordered" evidence="5">
    <location>
        <begin position="415"/>
        <end position="439"/>
    </location>
</feature>
<dbReference type="GO" id="GO:0043565">
    <property type="term" value="F:sequence-specific DNA binding"/>
    <property type="evidence" value="ECO:0007669"/>
    <property type="project" value="InterPro"/>
</dbReference>
<dbReference type="GO" id="GO:0005634">
    <property type="term" value="C:nucleus"/>
    <property type="evidence" value="ECO:0007669"/>
    <property type="project" value="UniProtKB-SubCell"/>
</dbReference>
<evidence type="ECO:0000313" key="8">
    <source>
        <dbReference type="Proteomes" id="UP000243876"/>
    </source>
</evidence>
<dbReference type="PANTHER" id="PTHR10015">
    <property type="entry name" value="HEAT SHOCK TRANSCRIPTION FACTOR"/>
    <property type="match status" value="1"/>
</dbReference>
<dbReference type="AlphaFoldDB" id="A0A0D6EGK2"/>
<evidence type="ECO:0000256" key="4">
    <source>
        <dbReference type="RuleBase" id="RU004020"/>
    </source>
</evidence>
<proteinExistence type="inferred from homology"/>
<dbReference type="Proteomes" id="UP000243876">
    <property type="component" value="Unassembled WGS sequence"/>
</dbReference>
<keyword evidence="2" id="KW-0238">DNA-binding</keyword>
<comment type="similarity">
    <text evidence="4">Belongs to the HSF family.</text>
</comment>
<dbReference type="InterPro" id="IPR036390">
    <property type="entry name" value="WH_DNA-bd_sf"/>
</dbReference>
<dbReference type="InterPro" id="IPR036388">
    <property type="entry name" value="WH-like_DNA-bd_sf"/>
</dbReference>
<keyword evidence="8" id="KW-1185">Reference proteome</keyword>